<dbReference type="InterPro" id="IPR000086">
    <property type="entry name" value="NUDIX_hydrolase_dom"/>
</dbReference>
<dbReference type="CDD" id="cd03673">
    <property type="entry name" value="NUDIX_Ap6A_hydrolase"/>
    <property type="match status" value="1"/>
</dbReference>
<proteinExistence type="inferred from homology"/>
<keyword evidence="1 2" id="KW-0378">Hydrolase</keyword>
<name>A0A1I5XKV9_9BACT</name>
<keyword evidence="5" id="KW-1185">Reference proteome</keyword>
<evidence type="ECO:0000313" key="5">
    <source>
        <dbReference type="Proteomes" id="UP000199031"/>
    </source>
</evidence>
<dbReference type="EMBL" id="FOXQ01000009">
    <property type="protein sequence ID" value="SFQ32446.1"/>
    <property type="molecule type" value="Genomic_DNA"/>
</dbReference>
<gene>
    <name evidence="4" type="ORF">SAMN05444277_1099</name>
</gene>
<dbReference type="OrthoDB" id="9816289at2"/>
<dbReference type="STRING" id="1465490.SAMN05444277_1099"/>
<dbReference type="PRINTS" id="PR00502">
    <property type="entry name" value="NUDIXFAMILY"/>
</dbReference>
<dbReference type="SUPFAM" id="SSF55811">
    <property type="entry name" value="Nudix"/>
    <property type="match status" value="1"/>
</dbReference>
<evidence type="ECO:0000259" key="3">
    <source>
        <dbReference type="PROSITE" id="PS51462"/>
    </source>
</evidence>
<organism evidence="4 5">
    <name type="scientific">Parafilimonas terrae</name>
    <dbReference type="NCBI Taxonomy" id="1465490"/>
    <lineage>
        <taxon>Bacteria</taxon>
        <taxon>Pseudomonadati</taxon>
        <taxon>Bacteroidota</taxon>
        <taxon>Chitinophagia</taxon>
        <taxon>Chitinophagales</taxon>
        <taxon>Chitinophagaceae</taxon>
        <taxon>Parafilimonas</taxon>
    </lineage>
</organism>
<dbReference type="PROSITE" id="PS51462">
    <property type="entry name" value="NUDIX"/>
    <property type="match status" value="1"/>
</dbReference>
<dbReference type="Gene3D" id="3.90.79.10">
    <property type="entry name" value="Nucleoside Triphosphate Pyrophosphohydrolase"/>
    <property type="match status" value="1"/>
</dbReference>
<evidence type="ECO:0000313" key="4">
    <source>
        <dbReference type="EMBL" id="SFQ32446.1"/>
    </source>
</evidence>
<dbReference type="InterPro" id="IPR015797">
    <property type="entry name" value="NUDIX_hydrolase-like_dom_sf"/>
</dbReference>
<dbReference type="PANTHER" id="PTHR43736:SF1">
    <property type="entry name" value="DIHYDRONEOPTERIN TRIPHOSPHATE DIPHOSPHATASE"/>
    <property type="match status" value="1"/>
</dbReference>
<dbReference type="InterPro" id="IPR020084">
    <property type="entry name" value="NUDIX_hydrolase_CS"/>
</dbReference>
<dbReference type="InterPro" id="IPR020476">
    <property type="entry name" value="Nudix_hydrolase"/>
</dbReference>
<dbReference type="GO" id="GO:0016787">
    <property type="term" value="F:hydrolase activity"/>
    <property type="evidence" value="ECO:0007669"/>
    <property type="project" value="UniProtKB-KW"/>
</dbReference>
<protein>
    <submittedName>
        <fullName evidence="4">Mutator mutT protein</fullName>
    </submittedName>
</protein>
<feature type="domain" description="Nudix hydrolase" evidence="3">
    <location>
        <begin position="3"/>
        <end position="134"/>
    </location>
</feature>
<accession>A0A1I5XKV9</accession>
<dbReference type="RefSeq" id="WP_090659810.1">
    <property type="nucleotide sequence ID" value="NZ_FOXQ01000009.1"/>
</dbReference>
<evidence type="ECO:0000256" key="2">
    <source>
        <dbReference type="RuleBase" id="RU003476"/>
    </source>
</evidence>
<dbReference type="PANTHER" id="PTHR43736">
    <property type="entry name" value="ADP-RIBOSE PYROPHOSPHATASE"/>
    <property type="match status" value="1"/>
</dbReference>
<reference evidence="4 5" key="1">
    <citation type="submission" date="2016-10" db="EMBL/GenBank/DDBJ databases">
        <authorList>
            <person name="de Groot N.N."/>
        </authorList>
    </citation>
    <scope>NUCLEOTIDE SEQUENCE [LARGE SCALE GENOMIC DNA]</scope>
    <source>
        <strain evidence="4 5">DSM 28286</strain>
    </source>
</reference>
<sequence length="135" mass="15628">MAKKIIAAGGLVFNDNNELLMIFRRGKWDLPKGKLDEGETIEQCAVREVQEETGLQSITLDSFLGTTHHEYFEPRINSDVFKETHWYKMHAAGKQELTPQTEEDIEQIEWVSEKDIPQKLENSYPNIIDIIHSIQ</sequence>
<dbReference type="AlphaFoldDB" id="A0A1I5XKV9"/>
<comment type="similarity">
    <text evidence="2">Belongs to the Nudix hydrolase family.</text>
</comment>
<evidence type="ECO:0000256" key="1">
    <source>
        <dbReference type="ARBA" id="ARBA00022801"/>
    </source>
</evidence>
<dbReference type="Pfam" id="PF00293">
    <property type="entry name" value="NUDIX"/>
    <property type="match status" value="1"/>
</dbReference>
<dbReference type="Proteomes" id="UP000199031">
    <property type="component" value="Unassembled WGS sequence"/>
</dbReference>
<dbReference type="PROSITE" id="PS00893">
    <property type="entry name" value="NUDIX_BOX"/>
    <property type="match status" value="1"/>
</dbReference>